<proteinExistence type="predicted"/>
<comment type="caution">
    <text evidence="3">The sequence shown here is derived from an EMBL/GenBank/DDBJ whole genome shotgun (WGS) entry which is preliminary data.</text>
</comment>
<sequence length="748" mass="79162">MSNLDVSLRLRLVNQLAGPAKEAKKELENVGAAAKKLDGAKAGKLAADLAKTKTEAKGADAALKQVAAGAQKLGTTKADKLPRDLNRTKTEALASQRALAQIARTLQQLDGKHAERLVKGLRNATAASERLARSMRRVREEARRDDGHKPPHRPREQPGEGGGNMPGFIAAGGRAAAGYLGAGYLAYRGASGVKKSFTDFADLDRRMTRLGITADATKGQVEAATADIRALAKTYAVPVEDALKGLEALVAQGKELPEALGMMDAIVKSAQASGASIEDMSNSAGTMMTNLKLRVDELPEAFDRLAYAGKKGQFELKDMAQYFPQLAASWANVGQKGADKLADLAAATQIIRKEAGTSERTFNGIRDLLAKINTTEVQGNFKKMGVDLEAGLKKGAKEGKPLFDVLVELTEQATKGDMAKLPKLFGEIDSRTAISALINLKKEFRALRAEIQTKATGTIANDIVRVTDDAQASIDRLANSWSAAGVAVGKFVAEATPALWALEKMSNLMDGGRELVKPGNNPFWDQEFWKREKEKMRGIEPVPPVPPKSSFPGRFQQAAYDKAVRERAAKVREAEARHKALYPPTLRGPNAPVAPNYSPVPSFKPPSMPAGKGRFSTGQNFSVVPPDAKAQALASMQGVTSVIASEGAKAAATAKSIAEQIKSYFDFVVRPTIAPRLGGAAAGGASPAAPTGPAPAAPGKRASVSNNRTTHVTVNVTGAGKDGRQIGQEIGRQLAQLGNSANALFDTA</sequence>
<name>A0A323ULM0_RHOPL</name>
<evidence type="ECO:0000256" key="1">
    <source>
        <dbReference type="SAM" id="MobiDB-lite"/>
    </source>
</evidence>
<evidence type="ECO:0000259" key="2">
    <source>
        <dbReference type="Pfam" id="PF10145"/>
    </source>
</evidence>
<dbReference type="AlphaFoldDB" id="A0A323ULM0"/>
<dbReference type="Proteomes" id="UP000248134">
    <property type="component" value="Unassembled WGS sequence"/>
</dbReference>
<gene>
    <name evidence="3" type="ORF">DNX69_10935</name>
</gene>
<dbReference type="InterPro" id="IPR010090">
    <property type="entry name" value="Phage_tape_meas"/>
</dbReference>
<evidence type="ECO:0000313" key="3">
    <source>
        <dbReference type="EMBL" id="PZA12480.1"/>
    </source>
</evidence>
<dbReference type="NCBIfam" id="TIGR01760">
    <property type="entry name" value="tape_meas_TP901"/>
    <property type="match status" value="1"/>
</dbReference>
<dbReference type="RefSeq" id="WP_110785977.1">
    <property type="nucleotide sequence ID" value="NZ_QKQS01000013.1"/>
</dbReference>
<reference evidence="3 4" key="1">
    <citation type="submission" date="2018-06" db="EMBL/GenBank/DDBJ databases">
        <title>Draft Whole-Genome Sequence of the purple photosynthetic bacterium Rhodospeudomonas palustris XCP.</title>
        <authorList>
            <person name="Rayyan A."/>
            <person name="Meyer T.E."/>
            <person name="Kyndt J.A."/>
        </authorList>
    </citation>
    <scope>NUCLEOTIDE SEQUENCE [LARGE SCALE GENOMIC DNA]</scope>
    <source>
        <strain evidence="3 4">XCP</strain>
    </source>
</reference>
<evidence type="ECO:0000313" key="4">
    <source>
        <dbReference type="Proteomes" id="UP000248134"/>
    </source>
</evidence>
<dbReference type="Pfam" id="PF10145">
    <property type="entry name" value="PhageMin_Tail"/>
    <property type="match status" value="1"/>
</dbReference>
<feature type="compositionally biased region" description="Low complexity" evidence="1">
    <location>
        <begin position="679"/>
        <end position="689"/>
    </location>
</feature>
<feature type="region of interest" description="Disordered" evidence="1">
    <location>
        <begin position="128"/>
        <end position="167"/>
    </location>
</feature>
<organism evidence="3 4">
    <name type="scientific">Rhodopseudomonas palustris</name>
    <dbReference type="NCBI Taxonomy" id="1076"/>
    <lineage>
        <taxon>Bacteria</taxon>
        <taxon>Pseudomonadati</taxon>
        <taxon>Pseudomonadota</taxon>
        <taxon>Alphaproteobacteria</taxon>
        <taxon>Hyphomicrobiales</taxon>
        <taxon>Nitrobacteraceae</taxon>
        <taxon>Rhodopseudomonas</taxon>
    </lineage>
</organism>
<dbReference type="EMBL" id="QKQS01000013">
    <property type="protein sequence ID" value="PZA12480.1"/>
    <property type="molecule type" value="Genomic_DNA"/>
</dbReference>
<feature type="domain" description="Phage tail tape measure protein" evidence="2">
    <location>
        <begin position="227"/>
        <end position="425"/>
    </location>
</feature>
<dbReference type="OrthoDB" id="8019720at2"/>
<feature type="compositionally biased region" description="Basic and acidic residues" evidence="1">
    <location>
        <begin position="137"/>
        <end position="158"/>
    </location>
</feature>
<accession>A0A323ULM0</accession>
<protein>
    <submittedName>
        <fullName evidence="3">Phage tail tape measure protein</fullName>
    </submittedName>
</protein>
<feature type="region of interest" description="Disordered" evidence="1">
    <location>
        <begin position="679"/>
        <end position="709"/>
    </location>
</feature>